<protein>
    <submittedName>
        <fullName evidence="1">Uncharacterized protein</fullName>
    </submittedName>
</protein>
<organism evidence="1 2">
    <name type="scientific">Haloferax larsenii</name>
    <dbReference type="NCBI Taxonomy" id="302484"/>
    <lineage>
        <taxon>Archaea</taxon>
        <taxon>Methanobacteriati</taxon>
        <taxon>Methanobacteriota</taxon>
        <taxon>Stenosarchaea group</taxon>
        <taxon>Halobacteria</taxon>
        <taxon>Halobacteriales</taxon>
        <taxon>Haloferacaceae</taxon>
        <taxon>Haloferax</taxon>
    </lineage>
</organism>
<dbReference type="AlphaFoldDB" id="A0A1H7N779"/>
<sequence length="121" mass="13311">MRYDSDDWTSEKVALAETAIVAARLGGDWVTFGTEGVDEDDLYDGVRLKNVTNVEVIEDGEFLVEGRFKTVRAVGRIPAGPNLGYGPINPPETITEDTEAFFHIHTVIPDDLLATVEVEVM</sequence>
<gene>
    <name evidence="1" type="ORF">SAMN04488691_103207</name>
</gene>
<dbReference type="EMBL" id="FOAD01000003">
    <property type="protein sequence ID" value="SEL19139.1"/>
    <property type="molecule type" value="Genomic_DNA"/>
</dbReference>
<reference evidence="1 2" key="1">
    <citation type="submission" date="2016-10" db="EMBL/GenBank/DDBJ databases">
        <authorList>
            <person name="de Groot N.N."/>
        </authorList>
    </citation>
    <scope>NUCLEOTIDE SEQUENCE [LARGE SCALE GENOMIC DNA]</scope>
    <source>
        <strain evidence="1 2">CDM_5</strain>
    </source>
</reference>
<evidence type="ECO:0000313" key="2">
    <source>
        <dbReference type="Proteomes" id="UP000183894"/>
    </source>
</evidence>
<dbReference type="RefSeq" id="WP_074793239.1">
    <property type="nucleotide sequence ID" value="NZ_FOAD01000003.1"/>
</dbReference>
<name>A0A1H7N779_HALLR</name>
<dbReference type="Proteomes" id="UP000183894">
    <property type="component" value="Unassembled WGS sequence"/>
</dbReference>
<proteinExistence type="predicted"/>
<accession>A0A1H7N779</accession>
<evidence type="ECO:0000313" key="1">
    <source>
        <dbReference type="EMBL" id="SEL19139.1"/>
    </source>
</evidence>
<dbReference type="OrthoDB" id="376126at2157"/>